<dbReference type="PANTHER" id="PTHR23084">
    <property type="entry name" value="PHOSPHATIDYLINOSITOL-4-PHOSPHATE 5-KINASE RELATED"/>
    <property type="match status" value="1"/>
</dbReference>
<feature type="compositionally biased region" description="Acidic residues" evidence="2">
    <location>
        <begin position="235"/>
        <end position="246"/>
    </location>
</feature>
<gene>
    <name evidence="3" type="ORF">HINF_LOCUS24456</name>
    <name evidence="4" type="ORF">HINF_LOCUS30132</name>
</gene>
<dbReference type="EMBL" id="CATOUU010000642">
    <property type="protein sequence ID" value="CAI9936811.1"/>
    <property type="molecule type" value="Genomic_DNA"/>
</dbReference>
<evidence type="ECO:0000313" key="4">
    <source>
        <dbReference type="EMBL" id="CAL6025294.1"/>
    </source>
</evidence>
<feature type="compositionally biased region" description="Acidic residues" evidence="2">
    <location>
        <begin position="194"/>
        <end position="222"/>
    </location>
</feature>
<comment type="caution">
    <text evidence="3">The sequence shown here is derived from an EMBL/GenBank/DDBJ whole genome shotgun (WGS) entry which is preliminary data.</text>
</comment>
<evidence type="ECO:0000256" key="2">
    <source>
        <dbReference type="SAM" id="MobiDB-lite"/>
    </source>
</evidence>
<accession>A0AA86PD88</accession>
<dbReference type="SUPFAM" id="SSF82185">
    <property type="entry name" value="Histone H3 K4-specific methyltransferase SET7/9 N-terminal domain"/>
    <property type="match status" value="2"/>
</dbReference>
<dbReference type="FunFam" id="2.20.110.10:FF:000002">
    <property type="entry name" value="Phosphatidylinositol 4-phosphate 5-kinase 8"/>
    <property type="match status" value="1"/>
</dbReference>
<dbReference type="InterPro" id="IPR003409">
    <property type="entry name" value="MORN"/>
</dbReference>
<evidence type="ECO:0000256" key="1">
    <source>
        <dbReference type="ARBA" id="ARBA00022737"/>
    </source>
</evidence>
<dbReference type="Proteomes" id="UP001642409">
    <property type="component" value="Unassembled WGS sequence"/>
</dbReference>
<evidence type="ECO:0000313" key="3">
    <source>
        <dbReference type="EMBL" id="CAI9936811.1"/>
    </source>
</evidence>
<organism evidence="3">
    <name type="scientific">Hexamita inflata</name>
    <dbReference type="NCBI Taxonomy" id="28002"/>
    <lineage>
        <taxon>Eukaryota</taxon>
        <taxon>Metamonada</taxon>
        <taxon>Diplomonadida</taxon>
        <taxon>Hexamitidae</taxon>
        <taxon>Hexamitinae</taxon>
        <taxon>Hexamita</taxon>
    </lineage>
</organism>
<dbReference type="Gene3D" id="2.20.110.10">
    <property type="entry name" value="Histone H3 K4-specific methyltransferase SET7/9 N-terminal domain"/>
    <property type="match status" value="2"/>
</dbReference>
<keyword evidence="1" id="KW-0677">Repeat</keyword>
<dbReference type="Pfam" id="PF02493">
    <property type="entry name" value="MORN"/>
    <property type="match status" value="5"/>
</dbReference>
<sequence length="297" mass="34538">MSDEIEEQEQAIINIGTYDGPRNELGEREGRGRSVYANKDVYIGDFKKGVREGNGTYRWAYLGMKYKGEYKQGSRNGKGTMWYTNGTVYEGEWLNGRRHGFGRIEYPNLDVYEGEWLNGMPHGKGKYYYFSCDSVAQGNFEFGRILNGELQLRDGSKWIGEFELNQPHGKGQWVMNGWVQKGTFVEINPPQKEEGEEEEKEAEKQEEDEEKEIQEEAEEDEEKMAKMKEEKEKEEGEEAKEEEDGETKEKVDPREKTLKALLPPKRTRKTLTVEIPKLPKMRTLKLKWVPEGLPEKQ</sequence>
<reference evidence="3" key="1">
    <citation type="submission" date="2023-06" db="EMBL/GenBank/DDBJ databases">
        <authorList>
            <person name="Kurt Z."/>
        </authorList>
    </citation>
    <scope>NUCLEOTIDE SEQUENCE</scope>
</reference>
<proteinExistence type="predicted"/>
<evidence type="ECO:0000313" key="5">
    <source>
        <dbReference type="Proteomes" id="UP001642409"/>
    </source>
</evidence>
<keyword evidence="5" id="KW-1185">Reference proteome</keyword>
<protein>
    <submittedName>
        <fullName evidence="3">Putative</fullName>
    </submittedName>
</protein>
<dbReference type="PANTHER" id="PTHR23084:SF263">
    <property type="entry name" value="MORN REPEAT-CONTAINING PROTEIN 1"/>
    <property type="match status" value="1"/>
</dbReference>
<feature type="compositionally biased region" description="Basic and acidic residues" evidence="2">
    <location>
        <begin position="223"/>
        <end position="234"/>
    </location>
</feature>
<feature type="region of interest" description="Disordered" evidence="2">
    <location>
        <begin position="187"/>
        <end position="265"/>
    </location>
</feature>
<reference evidence="4 5" key="2">
    <citation type="submission" date="2024-07" db="EMBL/GenBank/DDBJ databases">
        <authorList>
            <person name="Akdeniz Z."/>
        </authorList>
    </citation>
    <scope>NUCLEOTIDE SEQUENCE [LARGE SCALE GENOMIC DNA]</scope>
</reference>
<dbReference type="SMART" id="SM00698">
    <property type="entry name" value="MORN"/>
    <property type="match status" value="4"/>
</dbReference>
<dbReference type="EMBL" id="CAXDID020000098">
    <property type="protein sequence ID" value="CAL6025294.1"/>
    <property type="molecule type" value="Genomic_DNA"/>
</dbReference>
<feature type="compositionally biased region" description="Basic and acidic residues" evidence="2">
    <location>
        <begin position="247"/>
        <end position="258"/>
    </location>
</feature>
<name>A0AA86PD88_9EUKA</name>
<dbReference type="AlphaFoldDB" id="A0AA86PD88"/>